<dbReference type="Proteomes" id="UP000198379">
    <property type="component" value="Unassembled WGS sequence"/>
</dbReference>
<proteinExistence type="predicted"/>
<keyword evidence="1" id="KW-0812">Transmembrane</keyword>
<feature type="transmembrane region" description="Helical" evidence="1">
    <location>
        <begin position="131"/>
        <end position="153"/>
    </location>
</feature>
<evidence type="ECO:0000313" key="3">
    <source>
        <dbReference type="Proteomes" id="UP000198379"/>
    </source>
</evidence>
<reference evidence="2 3" key="1">
    <citation type="submission" date="2017-06" db="EMBL/GenBank/DDBJ databases">
        <authorList>
            <person name="Kim H.J."/>
            <person name="Triplett B.A."/>
        </authorList>
    </citation>
    <scope>NUCLEOTIDE SEQUENCE [LARGE SCALE GENOMIC DNA]</scope>
    <source>
        <strain evidence="2 3">DSM 25597</strain>
    </source>
</reference>
<organism evidence="2 3">
    <name type="scientific">Dokdonia pacifica</name>
    <dbReference type="NCBI Taxonomy" id="1627892"/>
    <lineage>
        <taxon>Bacteria</taxon>
        <taxon>Pseudomonadati</taxon>
        <taxon>Bacteroidota</taxon>
        <taxon>Flavobacteriia</taxon>
        <taxon>Flavobacteriales</taxon>
        <taxon>Flavobacteriaceae</taxon>
        <taxon>Dokdonia</taxon>
    </lineage>
</organism>
<keyword evidence="1" id="KW-0472">Membrane</keyword>
<dbReference type="AlphaFoldDB" id="A0A239AHZ8"/>
<feature type="transmembrane region" description="Helical" evidence="1">
    <location>
        <begin position="61"/>
        <end position="80"/>
    </location>
</feature>
<sequence length="245" mass="28742">MKSLNRITDPDIEYKILLNNFWAFSRKYGLIRGIIFWVLNTLLRSIAFPALVMLRYGFGRASMGISVLGVSFLYCNYFVLNQISLKPLSSYSNPHELPEQLASIYWSSFQIFHNLKMIIKSISWDWQHNEVISISSFYFSFVVLALGIFNLLYEQLVPETKKPHVRHRGTSFLFSNIINKSNKIDKTIFLRFLEPLILFLIGIGLIYFDIETNFGWLISISSTALFFEEQRSFSMDRKFHDVTRR</sequence>
<name>A0A239AHZ8_9FLAO</name>
<feature type="transmembrane region" description="Helical" evidence="1">
    <location>
        <begin position="188"/>
        <end position="208"/>
    </location>
</feature>
<dbReference type="RefSeq" id="WP_089372233.1">
    <property type="nucleotide sequence ID" value="NZ_BMEP01000008.1"/>
</dbReference>
<keyword evidence="3" id="KW-1185">Reference proteome</keyword>
<gene>
    <name evidence="2" type="ORF">SAMN06265376_104449</name>
</gene>
<accession>A0A239AHZ8</accession>
<feature type="transmembrane region" description="Helical" evidence="1">
    <location>
        <begin position="34"/>
        <end position="54"/>
    </location>
</feature>
<evidence type="ECO:0000256" key="1">
    <source>
        <dbReference type="SAM" id="Phobius"/>
    </source>
</evidence>
<evidence type="ECO:0000313" key="2">
    <source>
        <dbReference type="EMBL" id="SNR95149.1"/>
    </source>
</evidence>
<dbReference type="EMBL" id="FZNY01000004">
    <property type="protein sequence ID" value="SNR95149.1"/>
    <property type="molecule type" value="Genomic_DNA"/>
</dbReference>
<protein>
    <submittedName>
        <fullName evidence="2">Uncharacterized protein</fullName>
    </submittedName>
</protein>
<keyword evidence="1" id="KW-1133">Transmembrane helix</keyword>